<dbReference type="EMBL" id="CP133623">
    <property type="protein sequence ID" value="WMV59490.1"/>
    <property type="molecule type" value="Genomic_DNA"/>
</dbReference>
<evidence type="ECO:0000313" key="2">
    <source>
        <dbReference type="Proteomes" id="UP001234989"/>
    </source>
</evidence>
<name>A0AAF0V7N9_SOLVR</name>
<dbReference type="Proteomes" id="UP001234989">
    <property type="component" value="Chromosome 12"/>
</dbReference>
<evidence type="ECO:0000313" key="1">
    <source>
        <dbReference type="EMBL" id="WMV59490.1"/>
    </source>
</evidence>
<sequence length="48" mass="5738">MGDILIFRVINTSLFKYLEQAVVRRSSSTLTLAKEEKEHRPTWRQLFQ</sequence>
<proteinExistence type="predicted"/>
<protein>
    <submittedName>
        <fullName evidence="1">Uncharacterized protein</fullName>
    </submittedName>
</protein>
<organism evidence="1 2">
    <name type="scientific">Solanum verrucosum</name>
    <dbReference type="NCBI Taxonomy" id="315347"/>
    <lineage>
        <taxon>Eukaryota</taxon>
        <taxon>Viridiplantae</taxon>
        <taxon>Streptophyta</taxon>
        <taxon>Embryophyta</taxon>
        <taxon>Tracheophyta</taxon>
        <taxon>Spermatophyta</taxon>
        <taxon>Magnoliopsida</taxon>
        <taxon>eudicotyledons</taxon>
        <taxon>Gunneridae</taxon>
        <taxon>Pentapetalae</taxon>
        <taxon>asterids</taxon>
        <taxon>lamiids</taxon>
        <taxon>Solanales</taxon>
        <taxon>Solanaceae</taxon>
        <taxon>Solanoideae</taxon>
        <taxon>Solaneae</taxon>
        <taxon>Solanum</taxon>
    </lineage>
</organism>
<gene>
    <name evidence="1" type="ORF">MTR67_052875</name>
</gene>
<keyword evidence="2" id="KW-1185">Reference proteome</keyword>
<accession>A0AAF0V7N9</accession>
<dbReference type="AlphaFoldDB" id="A0AAF0V7N9"/>
<reference evidence="1" key="1">
    <citation type="submission" date="2023-08" db="EMBL/GenBank/DDBJ databases">
        <title>A de novo genome assembly of Solanum verrucosum Schlechtendal, a Mexican diploid species geographically isolated from the other diploid A-genome species in potato relatives.</title>
        <authorList>
            <person name="Hosaka K."/>
        </authorList>
    </citation>
    <scope>NUCLEOTIDE SEQUENCE</scope>
    <source>
        <tissue evidence="1">Young leaves</tissue>
    </source>
</reference>